<keyword evidence="2" id="KW-1185">Reference proteome</keyword>
<dbReference type="EMBL" id="JBHMAK010000008">
    <property type="protein sequence ID" value="MFB9812024.1"/>
    <property type="molecule type" value="Genomic_DNA"/>
</dbReference>
<name>A0ACC6VMM9_9EURY</name>
<reference evidence="1" key="1">
    <citation type="submission" date="2024-09" db="EMBL/GenBank/DDBJ databases">
        <authorList>
            <person name="Sun Q."/>
            <person name="Mori K."/>
        </authorList>
    </citation>
    <scope>NUCLEOTIDE SEQUENCE</scope>
    <source>
        <strain evidence="1">JCM 19018</strain>
    </source>
</reference>
<keyword evidence="1" id="KW-0808">Transferase</keyword>
<evidence type="ECO:0000313" key="1">
    <source>
        <dbReference type="EMBL" id="MFB9812024.1"/>
    </source>
</evidence>
<gene>
    <name evidence="1" type="primary">tmcA</name>
    <name evidence="1" type="ORF">ACFFN7_11715</name>
</gene>
<proteinExistence type="predicted"/>
<keyword evidence="1" id="KW-0012">Acyltransferase</keyword>
<sequence length="773" mass="83904">MPATVSCPVKSVPRERHDRQVHTGASATSGMNIARSLRAEARRANERRLLVLAGDPDRTRERAAAALDAAGISSAETTVVGPESFLDCEHHEQSRAEELLGRTRTAVVLDAHEELRPDAVGRTVGAVDGGGLYVLLAPPLETWPEERDGFDASLAVPPFSVEDVSGHFRRRFVETLRAHRGIAIVDTGTIEQDGLTDPPPSRPVPSPTLPTDAWFRSETYAQCLTDDQRDAVQAFEYLQTDGEAVVVEADRGRGKSSAAGLAAGNLAAADRDVLVTGPQYRSAAEVFARAGHLLETLGVDFTRDRSSDPQRLSVAGAGCVRYAPPDEAASLPDGPDVVIVDEAAALPVRRLEQFLDAPAVAFTTTVHGYEGAGRGFSVRFRDRLAESDLAVTDVSMTTPIRYGDADPVEVWAFRALLLDARPPVDQLIEDATPETVEYRRLSAADLLPDEHLLREVFGLLVLAHYRTEPSDLARLLDAPNLTVRALTHEGHVVAVALLAQEGGLSASTRATMYEGGRVRGNMLPDVLSTQLRDEAAGVPVGQRVLRIATHAAVRSRGLGSKLLSEIKAEFTDHVDWLGVSYGATPELVRFWADNGYNTVHLATSRNATSGEYSVVMLDPCSDDGAALAARHGEWFQNRIAAVLSDPLDDCDPDVVRAVLRATDGERPVSLSEWDWRLVAGVPGGASVLDTNPKPFRELTRRRLSDPADATALSAQEERLLVRKVLQAHPWSAVAEELAFVSERECMRTLGGIVERLTRLYGDPWVQEELDRHL</sequence>
<accession>A0ACC6VMM9</accession>
<comment type="caution">
    <text evidence="1">The sequence shown here is derived from an EMBL/GenBank/DDBJ whole genome shotgun (WGS) entry which is preliminary data.</text>
</comment>
<dbReference type="Proteomes" id="UP001589559">
    <property type="component" value="Unassembled WGS sequence"/>
</dbReference>
<dbReference type="EC" id="2.3.1.193" evidence="1"/>
<evidence type="ECO:0000313" key="2">
    <source>
        <dbReference type="Proteomes" id="UP001589559"/>
    </source>
</evidence>
<organism evidence="1 2">
    <name type="scientific">Haloarcula sebkhae</name>
    <dbReference type="NCBI Taxonomy" id="932660"/>
    <lineage>
        <taxon>Archaea</taxon>
        <taxon>Methanobacteriati</taxon>
        <taxon>Methanobacteriota</taxon>
        <taxon>Stenosarchaea group</taxon>
        <taxon>Halobacteria</taxon>
        <taxon>Halobacteriales</taxon>
        <taxon>Haloarculaceae</taxon>
        <taxon>Haloarcula</taxon>
    </lineage>
</organism>
<protein>
    <submittedName>
        <fullName evidence="1">tRNA(Met) cytidine acetyltransferase TmcA</fullName>
        <ecNumber evidence="1">2.3.1.193</ecNumber>
    </submittedName>
</protein>